<dbReference type="Proteomes" id="UP000198983">
    <property type="component" value="Chromosome I"/>
</dbReference>
<reference evidence="2 3" key="1">
    <citation type="submission" date="2016-10" db="EMBL/GenBank/DDBJ databases">
        <authorList>
            <person name="de Groot N.N."/>
        </authorList>
    </citation>
    <scope>NUCLEOTIDE SEQUENCE [LARGE SCALE GENOMIC DNA]</scope>
    <source>
        <strain evidence="2 3">DSM 22024</strain>
    </source>
</reference>
<gene>
    <name evidence="2" type="ORF">SAMN04489717_4469</name>
</gene>
<evidence type="ECO:0000313" key="3">
    <source>
        <dbReference type="Proteomes" id="UP000198983"/>
    </source>
</evidence>
<organism evidence="2 3">
    <name type="scientific">Actinopolymorpha singaporensis</name>
    <dbReference type="NCBI Taxonomy" id="117157"/>
    <lineage>
        <taxon>Bacteria</taxon>
        <taxon>Bacillati</taxon>
        <taxon>Actinomycetota</taxon>
        <taxon>Actinomycetes</taxon>
        <taxon>Propionibacteriales</taxon>
        <taxon>Actinopolymorphaceae</taxon>
        <taxon>Actinopolymorpha</taxon>
    </lineage>
</organism>
<dbReference type="RefSeq" id="WP_092655574.1">
    <property type="nucleotide sequence ID" value="NZ_LT629732.1"/>
</dbReference>
<keyword evidence="2" id="KW-0808">Transferase</keyword>
<dbReference type="EMBL" id="LT629732">
    <property type="protein sequence ID" value="SDS95166.1"/>
    <property type="molecule type" value="Genomic_DNA"/>
</dbReference>
<keyword evidence="3" id="KW-1185">Reference proteome</keyword>
<accession>A0A1H1WFS6</accession>
<dbReference type="OrthoDB" id="9801656at2"/>
<dbReference type="InterPro" id="IPR000182">
    <property type="entry name" value="GNAT_dom"/>
</dbReference>
<dbReference type="Pfam" id="PF13302">
    <property type="entry name" value="Acetyltransf_3"/>
    <property type="match status" value="1"/>
</dbReference>
<evidence type="ECO:0000259" key="1">
    <source>
        <dbReference type="PROSITE" id="PS51186"/>
    </source>
</evidence>
<dbReference type="STRING" id="117157.SAMN04489717_4469"/>
<protein>
    <submittedName>
        <fullName evidence="2">Protein N-acetyltransferase, RimJ/RimL family</fullName>
    </submittedName>
</protein>
<dbReference type="PANTHER" id="PTHR43328:SF1">
    <property type="entry name" value="N-ACETYLTRANSFERASE DOMAIN-CONTAINING PROTEIN"/>
    <property type="match status" value="1"/>
</dbReference>
<evidence type="ECO:0000313" key="2">
    <source>
        <dbReference type="EMBL" id="SDS95166.1"/>
    </source>
</evidence>
<feature type="domain" description="N-acetyltransferase" evidence="1">
    <location>
        <begin position="6"/>
        <end position="160"/>
    </location>
</feature>
<dbReference type="Gene3D" id="3.40.630.30">
    <property type="match status" value="1"/>
</dbReference>
<dbReference type="SUPFAM" id="SSF55729">
    <property type="entry name" value="Acyl-CoA N-acyltransferases (Nat)"/>
    <property type="match status" value="1"/>
</dbReference>
<dbReference type="PROSITE" id="PS51186">
    <property type="entry name" value="GNAT"/>
    <property type="match status" value="1"/>
</dbReference>
<name>A0A1H1WFS6_9ACTN</name>
<proteinExistence type="predicted"/>
<dbReference type="GO" id="GO:0016747">
    <property type="term" value="F:acyltransferase activity, transferring groups other than amino-acyl groups"/>
    <property type="evidence" value="ECO:0007669"/>
    <property type="project" value="InterPro"/>
</dbReference>
<dbReference type="InterPro" id="IPR016181">
    <property type="entry name" value="Acyl_CoA_acyltransferase"/>
</dbReference>
<dbReference type="PANTHER" id="PTHR43328">
    <property type="entry name" value="ACETYLTRANSFERASE-RELATED"/>
    <property type="match status" value="1"/>
</dbReference>
<sequence length="160" mass="17814">MIQPDVRLRTVEDADLAYFFVHMQDPAAIQMAAFTPADPSDRDAFDARWQRIRTHPTGTVRTVLTDGQVAGHVASFDYAGNTEVTYWLGREHWGRGIATRALRELLAEVTTRPLHARAVQDNAASLRVLERCGFRVCGEDRGFANGRAAEVAEYVLVLDA</sequence>
<dbReference type="AlphaFoldDB" id="A0A1H1WFS6"/>